<dbReference type="InterPro" id="IPR036859">
    <property type="entry name" value="CAP-Gly_dom_sf"/>
</dbReference>
<evidence type="ECO:0000259" key="1">
    <source>
        <dbReference type="PROSITE" id="PS50245"/>
    </source>
</evidence>
<reference evidence="2" key="1">
    <citation type="journal article" date="2020" name="Stud. Mycol.">
        <title>101 Dothideomycetes genomes: a test case for predicting lifestyles and emergence of pathogens.</title>
        <authorList>
            <person name="Haridas S."/>
            <person name="Albert R."/>
            <person name="Binder M."/>
            <person name="Bloem J."/>
            <person name="Labutti K."/>
            <person name="Salamov A."/>
            <person name="Andreopoulos B."/>
            <person name="Baker S."/>
            <person name="Barry K."/>
            <person name="Bills G."/>
            <person name="Bluhm B."/>
            <person name="Cannon C."/>
            <person name="Castanera R."/>
            <person name="Culley D."/>
            <person name="Daum C."/>
            <person name="Ezra D."/>
            <person name="Gonzalez J."/>
            <person name="Henrissat B."/>
            <person name="Kuo A."/>
            <person name="Liang C."/>
            <person name="Lipzen A."/>
            <person name="Lutzoni F."/>
            <person name="Magnuson J."/>
            <person name="Mondo S."/>
            <person name="Nolan M."/>
            <person name="Ohm R."/>
            <person name="Pangilinan J."/>
            <person name="Park H.-J."/>
            <person name="Ramirez L."/>
            <person name="Alfaro M."/>
            <person name="Sun H."/>
            <person name="Tritt A."/>
            <person name="Yoshinaga Y."/>
            <person name="Zwiers L.-H."/>
            <person name="Turgeon B."/>
            <person name="Goodwin S."/>
            <person name="Spatafora J."/>
            <person name="Crous P."/>
            <person name="Grigoriev I."/>
        </authorList>
    </citation>
    <scope>NUCLEOTIDE SEQUENCE</scope>
    <source>
        <strain evidence="2">CBS 113979</strain>
    </source>
</reference>
<accession>A0A6G1HES1</accession>
<name>A0A6G1HES1_9PEZI</name>
<protein>
    <recommendedName>
        <fullName evidence="1">CAP-Gly domain-containing protein</fullName>
    </recommendedName>
</protein>
<feature type="domain" description="CAP-Gly" evidence="1">
    <location>
        <begin position="26"/>
        <end position="49"/>
    </location>
</feature>
<gene>
    <name evidence="2" type="ORF">K402DRAFT_459509</name>
</gene>
<dbReference type="Pfam" id="PF01302">
    <property type="entry name" value="CAP_GLY"/>
    <property type="match status" value="1"/>
</dbReference>
<dbReference type="InterPro" id="IPR000938">
    <property type="entry name" value="CAP-Gly_domain"/>
</dbReference>
<dbReference type="OrthoDB" id="2130750at2759"/>
<dbReference type="SMART" id="SM01052">
    <property type="entry name" value="CAP_GLY"/>
    <property type="match status" value="1"/>
</dbReference>
<dbReference type="EMBL" id="ML977139">
    <property type="protein sequence ID" value="KAF1991520.1"/>
    <property type="molecule type" value="Genomic_DNA"/>
</dbReference>
<sequence>MDYKDFKVGQLIELNDGKQGYVRFVGETAFAADKWIGVEFEAPEGKNDGPETNTEDKCQWQGSSAEEQAFESAANCNSSETVHQWFLHYKTDINGTPVHKRKFYGSEKSIHGTSLGLFKLRGTTTNNGSW</sequence>
<organism evidence="2 3">
    <name type="scientific">Aulographum hederae CBS 113979</name>
    <dbReference type="NCBI Taxonomy" id="1176131"/>
    <lineage>
        <taxon>Eukaryota</taxon>
        <taxon>Fungi</taxon>
        <taxon>Dikarya</taxon>
        <taxon>Ascomycota</taxon>
        <taxon>Pezizomycotina</taxon>
        <taxon>Dothideomycetes</taxon>
        <taxon>Pleosporomycetidae</taxon>
        <taxon>Aulographales</taxon>
        <taxon>Aulographaceae</taxon>
    </lineage>
</organism>
<keyword evidence="3" id="KW-1185">Reference proteome</keyword>
<dbReference type="Proteomes" id="UP000800041">
    <property type="component" value="Unassembled WGS sequence"/>
</dbReference>
<dbReference type="PROSITE" id="PS50245">
    <property type="entry name" value="CAP_GLY_2"/>
    <property type="match status" value="1"/>
</dbReference>
<evidence type="ECO:0000313" key="2">
    <source>
        <dbReference type="EMBL" id="KAF1991520.1"/>
    </source>
</evidence>
<evidence type="ECO:0000313" key="3">
    <source>
        <dbReference type="Proteomes" id="UP000800041"/>
    </source>
</evidence>
<dbReference type="SUPFAM" id="SSF74924">
    <property type="entry name" value="Cap-Gly domain"/>
    <property type="match status" value="1"/>
</dbReference>
<proteinExistence type="predicted"/>
<dbReference type="Gene3D" id="2.30.30.190">
    <property type="entry name" value="CAP Gly-rich-like domain"/>
    <property type="match status" value="1"/>
</dbReference>
<dbReference type="AlphaFoldDB" id="A0A6G1HES1"/>